<dbReference type="AlphaFoldDB" id="A0A543CC63"/>
<organism evidence="1 2">
    <name type="scientific">Actinoallomurus bryophytorum</name>
    <dbReference type="NCBI Taxonomy" id="1490222"/>
    <lineage>
        <taxon>Bacteria</taxon>
        <taxon>Bacillati</taxon>
        <taxon>Actinomycetota</taxon>
        <taxon>Actinomycetes</taxon>
        <taxon>Streptosporangiales</taxon>
        <taxon>Thermomonosporaceae</taxon>
        <taxon>Actinoallomurus</taxon>
    </lineage>
</organism>
<sequence length="181" mass="19535">MPGGHRVDNPCMFTLLPRVGVELPCGAGTLRFGMSEREAQWSVSTLADVREGWVCGWGWTFEARYGDLTISACGGGLPGEPGLEEIGFGRQGDPVPATPGDVPVVWHDIDLFGYPIPEVEEALAAFHPHPELPLQELGLRLDRPVVTAGPPGAAPRHPATEPRYLVAARLSHPARHRSPVR</sequence>
<reference evidence="1 2" key="1">
    <citation type="submission" date="2019-06" db="EMBL/GenBank/DDBJ databases">
        <title>Sequencing the genomes of 1000 actinobacteria strains.</title>
        <authorList>
            <person name="Klenk H.-P."/>
        </authorList>
    </citation>
    <scope>NUCLEOTIDE SEQUENCE [LARGE SCALE GENOMIC DNA]</scope>
    <source>
        <strain evidence="1 2">DSM 102200</strain>
    </source>
</reference>
<protein>
    <submittedName>
        <fullName evidence="1">Uncharacterized protein</fullName>
    </submittedName>
</protein>
<dbReference type="Proteomes" id="UP000316096">
    <property type="component" value="Unassembled WGS sequence"/>
</dbReference>
<evidence type="ECO:0000313" key="2">
    <source>
        <dbReference type="Proteomes" id="UP000316096"/>
    </source>
</evidence>
<proteinExistence type="predicted"/>
<keyword evidence="2" id="KW-1185">Reference proteome</keyword>
<comment type="caution">
    <text evidence="1">The sequence shown here is derived from an EMBL/GenBank/DDBJ whole genome shotgun (WGS) entry which is preliminary data.</text>
</comment>
<accession>A0A543CC63</accession>
<evidence type="ECO:0000313" key="1">
    <source>
        <dbReference type="EMBL" id="TQL94570.1"/>
    </source>
</evidence>
<dbReference type="EMBL" id="VFOZ01000001">
    <property type="protein sequence ID" value="TQL94570.1"/>
    <property type="molecule type" value="Genomic_DNA"/>
</dbReference>
<name>A0A543CC63_9ACTN</name>
<gene>
    <name evidence="1" type="ORF">FB559_0045</name>
</gene>